<feature type="compositionally biased region" description="Low complexity" evidence="3">
    <location>
        <begin position="1288"/>
        <end position="1298"/>
    </location>
</feature>
<gene>
    <name evidence="4" type="ORF">MACJ_002145</name>
</gene>
<feature type="repeat" description="PPR" evidence="2">
    <location>
        <begin position="1578"/>
        <end position="1612"/>
    </location>
</feature>
<feature type="region of interest" description="Disordered" evidence="3">
    <location>
        <begin position="1678"/>
        <end position="1702"/>
    </location>
</feature>
<name>A0A976M5Q9_THEOR</name>
<dbReference type="Pfam" id="PF13041">
    <property type="entry name" value="PPR_2"/>
    <property type="match status" value="3"/>
</dbReference>
<evidence type="ECO:0000313" key="4">
    <source>
        <dbReference type="EMBL" id="UKJ88899.2"/>
    </source>
</evidence>
<feature type="region of interest" description="Disordered" evidence="3">
    <location>
        <begin position="19"/>
        <end position="48"/>
    </location>
</feature>
<dbReference type="NCBIfam" id="TIGR00756">
    <property type="entry name" value="PPR"/>
    <property type="match status" value="6"/>
</dbReference>
<dbReference type="PANTHER" id="PTHR47447">
    <property type="entry name" value="OS03G0856100 PROTEIN"/>
    <property type="match status" value="1"/>
</dbReference>
<feature type="region of interest" description="Disordered" evidence="3">
    <location>
        <begin position="1106"/>
        <end position="1137"/>
    </location>
</feature>
<evidence type="ECO:0000256" key="3">
    <source>
        <dbReference type="SAM" id="MobiDB-lite"/>
    </source>
</evidence>
<feature type="compositionally biased region" description="Polar residues" evidence="3">
    <location>
        <begin position="1106"/>
        <end position="1128"/>
    </location>
</feature>
<feature type="compositionally biased region" description="Polar residues" evidence="3">
    <location>
        <begin position="19"/>
        <end position="43"/>
    </location>
</feature>
<feature type="repeat" description="PPR" evidence="2">
    <location>
        <begin position="1507"/>
        <end position="1541"/>
    </location>
</feature>
<dbReference type="InterPro" id="IPR011990">
    <property type="entry name" value="TPR-like_helical_dom_sf"/>
</dbReference>
<feature type="repeat" description="PPR" evidence="2">
    <location>
        <begin position="1402"/>
        <end position="1436"/>
    </location>
</feature>
<dbReference type="OrthoDB" id="185373at2759"/>
<dbReference type="Proteomes" id="UP000244803">
    <property type="component" value="Chromosome 3"/>
</dbReference>
<keyword evidence="1" id="KW-0677">Repeat</keyword>
<dbReference type="Pfam" id="PF01535">
    <property type="entry name" value="PPR"/>
    <property type="match status" value="1"/>
</dbReference>
<evidence type="ECO:0000256" key="1">
    <source>
        <dbReference type="ARBA" id="ARBA00022737"/>
    </source>
</evidence>
<evidence type="ECO:0000313" key="5">
    <source>
        <dbReference type="Proteomes" id="UP000244803"/>
    </source>
</evidence>
<feature type="compositionally biased region" description="Basic and acidic residues" evidence="3">
    <location>
        <begin position="1683"/>
        <end position="1702"/>
    </location>
</feature>
<organism evidence="4 5">
    <name type="scientific">Theileria orientalis</name>
    <dbReference type="NCBI Taxonomy" id="68886"/>
    <lineage>
        <taxon>Eukaryota</taxon>
        <taxon>Sar</taxon>
        <taxon>Alveolata</taxon>
        <taxon>Apicomplexa</taxon>
        <taxon>Aconoidasida</taxon>
        <taxon>Piroplasmida</taxon>
        <taxon>Theileriidae</taxon>
        <taxon>Theileria</taxon>
    </lineage>
</organism>
<feature type="region of interest" description="Disordered" evidence="3">
    <location>
        <begin position="277"/>
        <end position="311"/>
    </location>
</feature>
<reference evidence="4" key="1">
    <citation type="submission" date="2022-07" db="EMBL/GenBank/DDBJ databases">
        <title>Evaluation of T. orientalis genome assembly methods using nanopore sequencing and analysis of variation between genomes.</title>
        <authorList>
            <person name="Yam J."/>
            <person name="Micallef M.L."/>
            <person name="Liu M."/>
            <person name="Djordjevic S.P."/>
            <person name="Bogema D.R."/>
            <person name="Jenkins C."/>
        </authorList>
    </citation>
    <scope>NUCLEOTIDE SEQUENCE</scope>
    <source>
        <strain evidence="4">Fish Creek</strain>
    </source>
</reference>
<dbReference type="Pfam" id="PF13812">
    <property type="entry name" value="PPR_3"/>
    <property type="match status" value="1"/>
</dbReference>
<feature type="repeat" description="PPR" evidence="2">
    <location>
        <begin position="1437"/>
        <end position="1471"/>
    </location>
</feature>
<dbReference type="Pfam" id="PF12854">
    <property type="entry name" value="PPR_1"/>
    <property type="match status" value="1"/>
</dbReference>
<sequence length="1752" mass="194821">MVKSAFYNQNEDLLKNASEQQENNTANTSNLSSGQNKQSMSNTQEEKGLLEKENKLFLDELLGMRYKSDLNEGLDSIKNEVLLDSLDIFPQLRAGTHLNDLSNSEFKESLDYVDNFKVYEKGDHYYNGFLNTNVSSNNLNKFEQVNDKLDTKEVQLDKKMDATAYLPAEKDNNLKNKSFNKGMTETIHETFNSKPSIDNLYGTLNMSSTTNELNGYYNYFETAGYSTSENNYATNYYNGNEVDFAAGSGNGEGCDDLAGLSEFEKGLVSMCDESSTQQGSSLLASPDQVNTNEETRENESVQQTTLNKLSAHSSKESFASCMTGKNSSTKGVKSYQEHTYNKTGSVPEKQFCVSAGLGSIAGFSGVTAKGGLTTFPGKEEYHGSSTSFGESPDYSYESAYKMDSLAQSLLCDTSYSGEYYDSTGKYESGTTDFGNYYDSSSTPYAHHTSSAYSSPTSVFKPESTKGLMNAYKDVTVNDSFADPVQLGVNAYNDGVPGVASVLNDPLASVNEAYSSFFNINTNGSGNYYDQYSTRSEYYGDEKNFFRNDRNYFKDERYYSDEKRDDDATPFTHVASSVATVADTVTPLCSSDLSAEFSETLQVLLERYLVGDLSVEKELYSLFGNEFNLQRSEIYNNLAKYCTGKNLLYYSYKLILQSTKLLENADASPSSGGYGVGTYADKYNTDKSVTVEVYTQTLLSLLTIQDSTHLSRSLFTHLTTYSNAQHEKGVGATTHSMHNTTANGPCVTKEGDKVLKLYTMSICQMTRRDPLVFDRFLGVLEDHQGRLDLRLSSLLLSYVLHADLASKKQLDSWMGLSPHDAVCYLAKIFRITLFTRLGPSVRFALHFLDLMLNANYSVDFVDNARTLLLFLEYVASNFPLSYSRVVLKVIDKKLFNALLFFNALQLAMLCDYGSMVTKICLSALQVLKGVVPVEFTSPTFGRFEFISLENVNKLVMLISNYSSGSPASNALLSGGAKGINGLLSSMSVTDRQKDLSSCLPNGAMNPGEEPSGNLASNLLEVCKALFSCNKKELFVPLVECCLLVEDFQGAECIMKYYCDYYGMVSETICEKMLLSIALKGNFNYVNRLLKGTQSYESCEVFLTHSNTQNSGKNEGSSSTEGSLHSATTISPSSGSSSGNNRNGLVRLSVYLVRICISMLNFNVAMNYVKPLLRLNHQNEEISNTLMMVATRLDSRSKLDSFLSFCERTSILINEPCFNVILDSCIKLKNNKRLLRIIGKFRVWGLYPNIQTFGIIIKSLSCSNMIQECEELFYNYLSYTSHVTTLNQASERSNSGESSSQNLTGSAHKDKAYGAQSAKDGTNNSKSLEAGSFTGNGNYNAGGQAHTVAHANSSMLNAQIGKERERINEIIYGCMFDAYVNNNRVDSAMRLFEDMKVRGQVKPNTIMYTTLIKGYGQNKQLDKAMKIFRMMQQDQVVPNTVTYNSIIDACARVGDMSGATSLLEDMLMNDIEPDLITFSTIIKGYCVQSDMDKSFQLLSIMYERGIMPDVILYNSLLEGCVKSGLLWLCEKLWKQMQEYDIPPSNFTLTILIKMYGRSGHLDKVFELADELPKRYNFSINTHVYTCLMSACITNGKYAMVLDIYKYMKKNGVKPDAKTFETIIQGLSRGGLFREAAQVVMEVYSLSNSNNGEAQIPNINSKVLERLFQRFHAFAANPQGGAAQYKEGREGHTKDSKDRGKKGNRDDILLNVANSSGSNKGAALSYQTDDMDELNSLYTSLNRRLELFGIKVPKF</sequence>
<proteinExistence type="predicted"/>
<feature type="compositionally biased region" description="Polar residues" evidence="3">
    <location>
        <begin position="277"/>
        <end position="292"/>
    </location>
</feature>
<evidence type="ECO:0000256" key="2">
    <source>
        <dbReference type="PROSITE-ProRule" id="PRU00708"/>
    </source>
</evidence>
<feature type="repeat" description="PPR" evidence="2">
    <location>
        <begin position="1472"/>
        <end position="1506"/>
    </location>
</feature>
<feature type="region of interest" description="Disordered" evidence="3">
    <location>
        <begin position="1288"/>
        <end position="1328"/>
    </location>
</feature>
<protein>
    <submittedName>
        <fullName evidence="4">Pentatricopeptide repeat containing protein</fullName>
    </submittedName>
</protein>
<dbReference type="PANTHER" id="PTHR47447:SF28">
    <property type="entry name" value="PENTACOTRIPEPTIDE-REPEAT REGION OF PRORP DOMAIN-CONTAINING PROTEIN"/>
    <property type="match status" value="1"/>
</dbReference>
<dbReference type="PROSITE" id="PS51375">
    <property type="entry name" value="PPR"/>
    <property type="match status" value="6"/>
</dbReference>
<dbReference type="InterPro" id="IPR002885">
    <property type="entry name" value="PPR_rpt"/>
</dbReference>
<feature type="compositionally biased region" description="Polar residues" evidence="3">
    <location>
        <begin position="1317"/>
        <end position="1328"/>
    </location>
</feature>
<dbReference type="EMBL" id="CP056066">
    <property type="protein sequence ID" value="UKJ88899.2"/>
    <property type="molecule type" value="Genomic_DNA"/>
</dbReference>
<accession>A0A976M5Q9</accession>
<dbReference type="Gene3D" id="1.25.40.10">
    <property type="entry name" value="Tetratricopeptide repeat domain"/>
    <property type="match status" value="4"/>
</dbReference>
<feature type="repeat" description="PPR" evidence="2">
    <location>
        <begin position="1366"/>
        <end position="1400"/>
    </location>
</feature>
<feature type="compositionally biased region" description="Polar residues" evidence="3">
    <location>
        <begin position="300"/>
        <end position="311"/>
    </location>
</feature>